<evidence type="ECO:0000313" key="1">
    <source>
        <dbReference type="EMBL" id="MRX62931.1"/>
    </source>
</evidence>
<dbReference type="EMBL" id="WKJH01000001">
    <property type="protein sequence ID" value="MRX62931.1"/>
    <property type="molecule type" value="Genomic_DNA"/>
</dbReference>
<dbReference type="OrthoDB" id="1082889at2"/>
<accession>A0A6I2MGF2</accession>
<reference evidence="1 2" key="1">
    <citation type="submission" date="2019-11" db="EMBL/GenBank/DDBJ databases">
        <title>Maribacter lutea sp. nov., a marine bacterium isolated from intertidal sand.</title>
        <authorList>
            <person name="Liu A."/>
        </authorList>
    </citation>
    <scope>NUCLEOTIDE SEQUENCE [LARGE SCALE GENOMIC DNA]</scope>
    <source>
        <strain evidence="1 2">RZ05</strain>
    </source>
</reference>
<dbReference type="Proteomes" id="UP000443153">
    <property type="component" value="Unassembled WGS sequence"/>
</dbReference>
<dbReference type="RefSeq" id="WP_154363224.1">
    <property type="nucleotide sequence ID" value="NZ_WKJH01000001.1"/>
</dbReference>
<dbReference type="AlphaFoldDB" id="A0A6I2MGF2"/>
<sequence length="155" mass="17202">MLILTLQKVISKSDIEKNIGTKGIIKNRKGYITKAADAKHLESFEDLYNGLRLDYPGTEFFIADGSCGVIRFTSKETKSVVIPSGGTYAMYEYPFTAHGFSAGKSGRLGAPEWHLTNEVEFIEGAEIFEVFNDGTEVLVARLQKVGQNLQFVKIE</sequence>
<proteinExistence type="predicted"/>
<comment type="caution">
    <text evidence="1">The sequence shown here is derived from an EMBL/GenBank/DDBJ whole genome shotgun (WGS) entry which is preliminary data.</text>
</comment>
<keyword evidence="2" id="KW-1185">Reference proteome</keyword>
<organism evidence="1 2">
    <name type="scientific">Maribacter luteus</name>
    <dbReference type="NCBI Taxonomy" id="2594478"/>
    <lineage>
        <taxon>Bacteria</taxon>
        <taxon>Pseudomonadati</taxon>
        <taxon>Bacteroidota</taxon>
        <taxon>Flavobacteriia</taxon>
        <taxon>Flavobacteriales</taxon>
        <taxon>Flavobacteriaceae</taxon>
        <taxon>Maribacter</taxon>
    </lineage>
</organism>
<protein>
    <submittedName>
        <fullName evidence="1">Uncharacterized protein</fullName>
    </submittedName>
</protein>
<evidence type="ECO:0000313" key="2">
    <source>
        <dbReference type="Proteomes" id="UP000443153"/>
    </source>
</evidence>
<name>A0A6I2MGF2_9FLAO</name>
<gene>
    <name evidence="1" type="ORF">GJ691_02005</name>
</gene>